<sequence>MKTIPATRWNSAATTAHTLRLGEYRLTYLPDGAVQLDPRAWFPEAGSAHWSAPAGELLDGAGFLSASIGALLVEYRGRCLLIDAGFGPYDIPAAHTHPSLGRLAGGGLAASIEAAGRTPADIEAVAFTHLHDDHFGWALSRDRPRPALLASATLIASAPEWASWPTRPTTGIRRIGDGEEIFPGVTAWLTPGHTPGHTCYVISAGPQRLIAFGDVFHTPAQLANPHWRVTMDARPEAGVDTRRAVLTELARPGTLAFANHFADVPFGQLTADGSTYNWEPLT</sequence>
<dbReference type="Proteomes" id="UP000271554">
    <property type="component" value="Chromosome"/>
</dbReference>
<reference evidence="6 7" key="1">
    <citation type="submission" date="2018-10" db="EMBL/GenBank/DDBJ databases">
        <title>Relationship between Morphology and Antimicrobial Activity in Streptomyces.</title>
        <authorList>
            <person name="Kang H.J."/>
            <person name="Kim S.B."/>
        </authorList>
    </citation>
    <scope>NUCLEOTIDE SEQUENCE [LARGE SCALE GENOMIC DNA]</scope>
    <source>
        <strain evidence="6 7">BH38</strain>
    </source>
</reference>
<evidence type="ECO:0000259" key="5">
    <source>
        <dbReference type="SMART" id="SM00849"/>
    </source>
</evidence>
<dbReference type="PANTHER" id="PTHR42978">
    <property type="entry name" value="QUORUM-QUENCHING LACTONASE YTNP-RELATED-RELATED"/>
    <property type="match status" value="1"/>
</dbReference>
<dbReference type="RefSeq" id="WP_174248611.1">
    <property type="nucleotide sequence ID" value="NZ_CP032698.1"/>
</dbReference>
<evidence type="ECO:0000313" key="7">
    <source>
        <dbReference type="Proteomes" id="UP000271554"/>
    </source>
</evidence>
<evidence type="ECO:0000256" key="3">
    <source>
        <dbReference type="ARBA" id="ARBA00022801"/>
    </source>
</evidence>
<evidence type="ECO:0000256" key="2">
    <source>
        <dbReference type="ARBA" id="ARBA00022723"/>
    </source>
</evidence>
<keyword evidence="2" id="KW-0479">Metal-binding</keyword>
<dbReference type="InterPro" id="IPR036866">
    <property type="entry name" value="RibonucZ/Hydroxyglut_hydro"/>
</dbReference>
<gene>
    <name evidence="6" type="primary">ytnP_2</name>
    <name evidence="6" type="ORF">DWB77_04702</name>
</gene>
<evidence type="ECO:0000256" key="1">
    <source>
        <dbReference type="ARBA" id="ARBA00007749"/>
    </source>
</evidence>
<keyword evidence="3 6" id="KW-0378">Hydrolase</keyword>
<name>A0A387HJT0_9ACTN</name>
<dbReference type="GO" id="GO:0046872">
    <property type="term" value="F:metal ion binding"/>
    <property type="evidence" value="ECO:0007669"/>
    <property type="project" value="UniProtKB-KW"/>
</dbReference>
<dbReference type="PANTHER" id="PTHR42978:SF6">
    <property type="entry name" value="QUORUM-QUENCHING LACTONASE YTNP-RELATED"/>
    <property type="match status" value="1"/>
</dbReference>
<organism evidence="6 7">
    <name type="scientific">Streptomyces hundungensis</name>
    <dbReference type="NCBI Taxonomy" id="1077946"/>
    <lineage>
        <taxon>Bacteria</taxon>
        <taxon>Bacillati</taxon>
        <taxon>Actinomycetota</taxon>
        <taxon>Actinomycetes</taxon>
        <taxon>Kitasatosporales</taxon>
        <taxon>Streptomycetaceae</taxon>
        <taxon>Streptomyces</taxon>
    </lineage>
</organism>
<accession>A0A387HJT0</accession>
<evidence type="ECO:0000313" key="6">
    <source>
        <dbReference type="EMBL" id="AYG82523.1"/>
    </source>
</evidence>
<feature type="domain" description="Metallo-beta-lactamase" evidence="5">
    <location>
        <begin position="67"/>
        <end position="260"/>
    </location>
</feature>
<evidence type="ECO:0000256" key="4">
    <source>
        <dbReference type="ARBA" id="ARBA00022833"/>
    </source>
</evidence>
<proteinExistence type="inferred from homology"/>
<dbReference type="AlphaFoldDB" id="A0A387HJT0"/>
<dbReference type="Pfam" id="PF00753">
    <property type="entry name" value="Lactamase_B"/>
    <property type="match status" value="1"/>
</dbReference>
<protein>
    <submittedName>
        <fullName evidence="6">Putative quorum-quenching lactonase YtnP</fullName>
        <ecNumber evidence="6">3.1.1.-</ecNumber>
    </submittedName>
</protein>
<dbReference type="SUPFAM" id="SSF56281">
    <property type="entry name" value="Metallo-hydrolase/oxidoreductase"/>
    <property type="match status" value="1"/>
</dbReference>
<dbReference type="EMBL" id="CP032698">
    <property type="protein sequence ID" value="AYG82523.1"/>
    <property type="molecule type" value="Genomic_DNA"/>
</dbReference>
<dbReference type="GO" id="GO:0016787">
    <property type="term" value="F:hydrolase activity"/>
    <property type="evidence" value="ECO:0007669"/>
    <property type="project" value="UniProtKB-KW"/>
</dbReference>
<comment type="similarity">
    <text evidence="1">Belongs to the metallo-beta-lactamase superfamily.</text>
</comment>
<dbReference type="SMART" id="SM00849">
    <property type="entry name" value="Lactamase_B"/>
    <property type="match status" value="1"/>
</dbReference>
<dbReference type="EC" id="3.1.1.-" evidence="6"/>
<keyword evidence="7" id="KW-1185">Reference proteome</keyword>
<dbReference type="InterPro" id="IPR051013">
    <property type="entry name" value="MBL_superfamily_lactonases"/>
</dbReference>
<dbReference type="InterPro" id="IPR001279">
    <property type="entry name" value="Metallo-B-lactamas"/>
</dbReference>
<keyword evidence="4" id="KW-0862">Zinc</keyword>
<dbReference type="Gene3D" id="3.60.15.10">
    <property type="entry name" value="Ribonuclease Z/Hydroxyacylglutathione hydrolase-like"/>
    <property type="match status" value="1"/>
</dbReference>
<dbReference type="KEGG" id="shun:DWB77_04702"/>